<evidence type="ECO:0000256" key="1">
    <source>
        <dbReference type="ARBA" id="ARBA00001936"/>
    </source>
</evidence>
<comment type="caution">
    <text evidence="8">The sequence shown here is derived from an EMBL/GenBank/DDBJ whole genome shotgun (WGS) entry which is preliminary data.</text>
</comment>
<dbReference type="InterPro" id="IPR039121">
    <property type="entry name" value="NUDT19"/>
</dbReference>
<keyword evidence="9" id="KW-1185">Reference proteome</keyword>
<keyword evidence="3" id="KW-0479">Metal-binding</keyword>
<comment type="cofactor">
    <cofactor evidence="2">
        <name>Mg(2+)</name>
        <dbReference type="ChEBI" id="CHEBI:18420"/>
    </cofactor>
</comment>
<dbReference type="InterPro" id="IPR015797">
    <property type="entry name" value="NUDIX_hydrolase-like_dom_sf"/>
</dbReference>
<evidence type="ECO:0000256" key="3">
    <source>
        <dbReference type="ARBA" id="ARBA00022723"/>
    </source>
</evidence>
<keyword evidence="4 8" id="KW-0378">Hydrolase</keyword>
<evidence type="ECO:0000256" key="6">
    <source>
        <dbReference type="ARBA" id="ARBA00023211"/>
    </source>
</evidence>
<dbReference type="CDD" id="cd18870">
    <property type="entry name" value="NUDIX_AcylCoAdiphos_Nudt19"/>
    <property type="match status" value="1"/>
</dbReference>
<dbReference type="PANTHER" id="PTHR12318">
    <property type="entry name" value="TESTOSTERONE-REGULATED PROTEIN RP2"/>
    <property type="match status" value="1"/>
</dbReference>
<comment type="cofactor">
    <cofactor evidence="1">
        <name>Mn(2+)</name>
        <dbReference type="ChEBI" id="CHEBI:29035"/>
    </cofactor>
</comment>
<dbReference type="PANTHER" id="PTHR12318:SF0">
    <property type="entry name" value="ACYL-COENZYME A DIPHOSPHATASE NUDT19"/>
    <property type="match status" value="1"/>
</dbReference>
<dbReference type="PRINTS" id="PR00502">
    <property type="entry name" value="NUDIXFAMILY"/>
</dbReference>
<proteinExistence type="predicted"/>
<evidence type="ECO:0000256" key="5">
    <source>
        <dbReference type="ARBA" id="ARBA00022842"/>
    </source>
</evidence>
<evidence type="ECO:0000313" key="8">
    <source>
        <dbReference type="EMBL" id="TFH67801.1"/>
    </source>
</evidence>
<protein>
    <submittedName>
        <fullName evidence="8">NUDIX hydrolase</fullName>
    </submittedName>
</protein>
<evidence type="ECO:0000259" key="7">
    <source>
        <dbReference type="PROSITE" id="PS51462"/>
    </source>
</evidence>
<keyword evidence="5" id="KW-0460">Magnesium</keyword>
<name>A0A4Y8UI11_9GAMM</name>
<sequence length="233" mass="25458">MNSPAQTLAIRPAATVAVVRDSDAERALEVLLLRRNRELAFAAGAWVFPGGALESGERPLAAALRECQEECGLQLSASALVEYAHWTTPATGMRRRFATHFYCAQVATQSEIAIDQSEIHDYRWLTPAAALSLHRQGELEMMPPTYLSLRLFAGFSRSAELLAALRAVAPYVVEPKIVRAERGLVSLYPGDCGFSEGQADAPGAQHRCWFTAEGLRYQHSGADVGVRAMDHCD</sequence>
<organism evidence="8 9">
    <name type="scientific">Gammaproteobacteria bacterium LSUCC0057</name>
    <dbReference type="NCBI Taxonomy" id="2559237"/>
    <lineage>
        <taxon>Bacteria</taxon>
        <taxon>Pseudomonadati</taxon>
        <taxon>Pseudomonadota</taxon>
        <taxon>Gammaproteobacteria</taxon>
        <taxon>Cellvibrionales</taxon>
        <taxon>Porticoccaceae</taxon>
        <taxon>SAR92 clade</taxon>
    </lineage>
</organism>
<accession>A0A4Y8UI11</accession>
<evidence type="ECO:0000256" key="2">
    <source>
        <dbReference type="ARBA" id="ARBA00001946"/>
    </source>
</evidence>
<dbReference type="Proteomes" id="UP000298133">
    <property type="component" value="Unassembled WGS sequence"/>
</dbReference>
<dbReference type="OrthoDB" id="9788263at2"/>
<dbReference type="SUPFAM" id="SSF55811">
    <property type="entry name" value="Nudix"/>
    <property type="match status" value="1"/>
</dbReference>
<dbReference type="GO" id="GO:0046872">
    <property type="term" value="F:metal ion binding"/>
    <property type="evidence" value="ECO:0007669"/>
    <property type="project" value="UniProtKB-KW"/>
</dbReference>
<gene>
    <name evidence="8" type="ORF">E3W66_06000</name>
</gene>
<dbReference type="GO" id="GO:0016818">
    <property type="term" value="F:hydrolase activity, acting on acid anhydrides, in phosphorus-containing anhydrides"/>
    <property type="evidence" value="ECO:0007669"/>
    <property type="project" value="InterPro"/>
</dbReference>
<dbReference type="Gene3D" id="3.90.79.10">
    <property type="entry name" value="Nucleoside Triphosphate Pyrophosphohydrolase"/>
    <property type="match status" value="1"/>
</dbReference>
<dbReference type="PROSITE" id="PS51462">
    <property type="entry name" value="NUDIX"/>
    <property type="match status" value="1"/>
</dbReference>
<evidence type="ECO:0000313" key="9">
    <source>
        <dbReference type="Proteomes" id="UP000298133"/>
    </source>
</evidence>
<evidence type="ECO:0000256" key="4">
    <source>
        <dbReference type="ARBA" id="ARBA00022801"/>
    </source>
</evidence>
<reference evidence="8 9" key="1">
    <citation type="submission" date="2019-03" db="EMBL/GenBank/DDBJ databases">
        <title>Draft genome of Gammaproteobacteria bacterium LSUCC0057, a member of the SAR92 clade.</title>
        <authorList>
            <person name="Lanclos V.C."/>
            <person name="Doiron C."/>
            <person name="Henson M.W."/>
            <person name="Thrash J.C."/>
        </authorList>
    </citation>
    <scope>NUCLEOTIDE SEQUENCE [LARGE SCALE GENOMIC DNA]</scope>
    <source>
        <strain evidence="8 9">LSUCC0057</strain>
    </source>
</reference>
<dbReference type="EMBL" id="SPIA01000002">
    <property type="protein sequence ID" value="TFH67801.1"/>
    <property type="molecule type" value="Genomic_DNA"/>
</dbReference>
<keyword evidence="6" id="KW-0464">Manganese</keyword>
<dbReference type="InterPro" id="IPR020476">
    <property type="entry name" value="Nudix_hydrolase"/>
</dbReference>
<dbReference type="Pfam" id="PF00293">
    <property type="entry name" value="NUDIX"/>
    <property type="match status" value="1"/>
</dbReference>
<dbReference type="InterPro" id="IPR000086">
    <property type="entry name" value="NUDIX_hydrolase_dom"/>
</dbReference>
<dbReference type="AlphaFoldDB" id="A0A4Y8UI11"/>
<feature type="domain" description="Nudix hydrolase" evidence="7">
    <location>
        <begin position="9"/>
        <end position="147"/>
    </location>
</feature>